<protein>
    <submittedName>
        <fullName evidence="1">Uncharacterized protein</fullName>
    </submittedName>
</protein>
<evidence type="ECO:0000313" key="1">
    <source>
        <dbReference type="EMBL" id="MCX2723390.1"/>
    </source>
</evidence>
<dbReference type="Proteomes" id="UP001300261">
    <property type="component" value="Unassembled WGS sequence"/>
</dbReference>
<comment type="caution">
    <text evidence="1">The sequence shown here is derived from an EMBL/GenBank/DDBJ whole genome shotgun (WGS) entry which is preliminary data.</text>
</comment>
<organism evidence="1 2">
    <name type="scientific">Roseibium salinum</name>
    <dbReference type="NCBI Taxonomy" id="1604349"/>
    <lineage>
        <taxon>Bacteria</taxon>
        <taxon>Pseudomonadati</taxon>
        <taxon>Pseudomonadota</taxon>
        <taxon>Alphaproteobacteria</taxon>
        <taxon>Hyphomicrobiales</taxon>
        <taxon>Stappiaceae</taxon>
        <taxon>Roseibium</taxon>
    </lineage>
</organism>
<evidence type="ECO:0000313" key="2">
    <source>
        <dbReference type="Proteomes" id="UP001300261"/>
    </source>
</evidence>
<accession>A0ABT3R2C2</accession>
<sequence>MRLVDLSSADGCQLRSAGQYPFSGLRETATALTLWEPHVPQVSFALSAETFSSPENRAEFM</sequence>
<keyword evidence="2" id="KW-1185">Reference proteome</keyword>
<proteinExistence type="predicted"/>
<dbReference type="EMBL" id="JAPEVI010000003">
    <property type="protein sequence ID" value="MCX2723390.1"/>
    <property type="molecule type" value="Genomic_DNA"/>
</dbReference>
<dbReference type="RefSeq" id="WP_265963170.1">
    <property type="nucleotide sequence ID" value="NZ_JAPEVI010000003.1"/>
</dbReference>
<reference evidence="1 2" key="1">
    <citation type="journal article" date="2016" name="Int. J. Syst. Evol. Microbiol.">
        <title>Labrenzia salina sp. nov., isolated from the rhizosphere of the halophyte Arthrocnemum macrostachyum.</title>
        <authorList>
            <person name="Camacho M."/>
            <person name="Redondo-Gomez S."/>
            <person name="Rodriguez-Llorente I."/>
            <person name="Rohde M."/>
            <person name="Sproer C."/>
            <person name="Schumann P."/>
            <person name="Klenk H.P."/>
            <person name="Montero-Calasanz M.D.C."/>
        </authorList>
    </citation>
    <scope>NUCLEOTIDE SEQUENCE [LARGE SCALE GENOMIC DNA]</scope>
    <source>
        <strain evidence="1 2">DSM 29163</strain>
    </source>
</reference>
<gene>
    <name evidence="1" type="ORF">ON753_13575</name>
</gene>
<name>A0ABT3R2C2_9HYPH</name>